<protein>
    <submittedName>
        <fullName evidence="4">Sulfotransferase domain-containing protein</fullName>
    </submittedName>
</protein>
<dbReference type="EMBL" id="CP146069">
    <property type="protein sequence ID" value="WWR48157.1"/>
    <property type="molecule type" value="Genomic_DNA"/>
</dbReference>
<gene>
    <name evidence="4" type="ORF">RZ517_08300</name>
</gene>
<sequence>MKKSIIWLTSYPKSGNTWMRMFLANYLMNTKVPLSINQVHRFGLGDSIPRMYHRVAGKEIDTTNAELTLALRDKVMRGIVANNADINFVKTHNTNNRAFGVDLIDPKYTKLAIYIVRNPLDMVLSYARHFDLSHEEAVQAINSPENANAPDHTSVWQFLGSWNDHVRYWTEAKGFPVIVLRYEDMLDSPQENFGKALTGIGFDVDKDVERLERAIEFSSFKELKKQEDEQEFVEKSPYAEKFFNKGKAEQWRTDLDPDLVKGFGKPTKR</sequence>
<dbReference type="SUPFAM" id="SSF52540">
    <property type="entry name" value="P-loop containing nucleoside triphosphate hydrolases"/>
    <property type="match status" value="1"/>
</dbReference>
<feature type="domain" description="Sulfotransferase" evidence="3">
    <location>
        <begin position="6"/>
        <end position="263"/>
    </location>
</feature>
<organism evidence="4 5">
    <name type="scientific">Roseovarius phycicola</name>
    <dbReference type="NCBI Taxonomy" id="3080976"/>
    <lineage>
        <taxon>Bacteria</taxon>
        <taxon>Pseudomonadati</taxon>
        <taxon>Pseudomonadota</taxon>
        <taxon>Alphaproteobacteria</taxon>
        <taxon>Rhodobacterales</taxon>
        <taxon>Roseobacteraceae</taxon>
        <taxon>Roseovarius</taxon>
    </lineage>
</organism>
<dbReference type="Gene3D" id="3.40.50.300">
    <property type="entry name" value="P-loop containing nucleotide triphosphate hydrolases"/>
    <property type="match status" value="1"/>
</dbReference>
<dbReference type="InterPro" id="IPR000863">
    <property type="entry name" value="Sulfotransferase_dom"/>
</dbReference>
<keyword evidence="5" id="KW-1185">Reference proteome</keyword>
<comment type="similarity">
    <text evidence="1">Belongs to the sulfotransferase 1 family.</text>
</comment>
<reference evidence="4 5" key="1">
    <citation type="submission" date="2023-10" db="EMBL/GenBank/DDBJ databases">
        <title>Roseovarius strain S88 nov., isolated from a marine algae.</title>
        <authorList>
            <person name="Lee M.W."/>
            <person name="Lee J.K."/>
            <person name="Kim J.M."/>
            <person name="Choi D.G."/>
            <person name="Baek J.H."/>
            <person name="Bayburt H."/>
            <person name="Jung J.J."/>
            <person name="Han D.M."/>
            <person name="Jeon C.O."/>
        </authorList>
    </citation>
    <scope>NUCLEOTIDE SEQUENCE [LARGE SCALE GENOMIC DNA]</scope>
    <source>
        <strain evidence="4 5">S88</strain>
    </source>
</reference>
<dbReference type="RefSeq" id="WP_338550978.1">
    <property type="nucleotide sequence ID" value="NZ_CP146069.1"/>
</dbReference>
<accession>A0ABZ2HLD6</accession>
<evidence type="ECO:0000259" key="3">
    <source>
        <dbReference type="Pfam" id="PF00685"/>
    </source>
</evidence>
<evidence type="ECO:0000256" key="1">
    <source>
        <dbReference type="ARBA" id="ARBA00005771"/>
    </source>
</evidence>
<name>A0ABZ2HLD6_9RHOB</name>
<evidence type="ECO:0000313" key="4">
    <source>
        <dbReference type="EMBL" id="WWR48157.1"/>
    </source>
</evidence>
<proteinExistence type="inferred from homology"/>
<dbReference type="InterPro" id="IPR027417">
    <property type="entry name" value="P-loop_NTPase"/>
</dbReference>
<keyword evidence="2" id="KW-0808">Transferase</keyword>
<evidence type="ECO:0000256" key="2">
    <source>
        <dbReference type="ARBA" id="ARBA00022679"/>
    </source>
</evidence>
<dbReference type="Proteomes" id="UP001364156">
    <property type="component" value="Chromosome"/>
</dbReference>
<evidence type="ECO:0000313" key="5">
    <source>
        <dbReference type="Proteomes" id="UP001364156"/>
    </source>
</evidence>
<dbReference type="PANTHER" id="PTHR11783">
    <property type="entry name" value="SULFOTRANSFERASE SULT"/>
    <property type="match status" value="1"/>
</dbReference>
<dbReference type="Pfam" id="PF00685">
    <property type="entry name" value="Sulfotransfer_1"/>
    <property type="match status" value="1"/>
</dbReference>